<feature type="compositionally biased region" description="Basic and acidic residues" evidence="1">
    <location>
        <begin position="118"/>
        <end position="127"/>
    </location>
</feature>
<dbReference type="EMBL" id="CADCUW010000317">
    <property type="protein sequence ID" value="CAA9421121.1"/>
    <property type="molecule type" value="Genomic_DNA"/>
</dbReference>
<feature type="non-terminal residue" evidence="2">
    <location>
        <position position="1"/>
    </location>
</feature>
<gene>
    <name evidence="2" type="ORF">AVDCRST_MAG01-01-2281</name>
</gene>
<reference evidence="2" key="1">
    <citation type="submission" date="2020-02" db="EMBL/GenBank/DDBJ databases">
        <authorList>
            <person name="Meier V. D."/>
        </authorList>
    </citation>
    <scope>NUCLEOTIDE SEQUENCE</scope>
    <source>
        <strain evidence="2">AVDCRST_MAG01</strain>
    </source>
</reference>
<feature type="compositionally biased region" description="Low complexity" evidence="1">
    <location>
        <begin position="291"/>
        <end position="304"/>
    </location>
</feature>
<feature type="compositionally biased region" description="Basic and acidic residues" evidence="1">
    <location>
        <begin position="38"/>
        <end position="50"/>
    </location>
</feature>
<feature type="compositionally biased region" description="Basic residues" evidence="1">
    <location>
        <begin position="386"/>
        <end position="406"/>
    </location>
</feature>
<feature type="compositionally biased region" description="Basic residues" evidence="1">
    <location>
        <begin position="92"/>
        <end position="110"/>
    </location>
</feature>
<feature type="non-terminal residue" evidence="2">
    <location>
        <position position="406"/>
    </location>
</feature>
<name>A0A6J4PNM5_9ACTN</name>
<evidence type="ECO:0000313" key="2">
    <source>
        <dbReference type="EMBL" id="CAA9421121.1"/>
    </source>
</evidence>
<dbReference type="AlphaFoldDB" id="A0A6J4PNM5"/>
<sequence>VRDLRAVVELVSPGLRAGRPRGARGDPAHRPVRLRGLSRRDADVLRDRGGVTRAQHRGVPDPGGPLRGPDPGAGGRAHPARRGRKGDERGTRSRPRRGARRRGVRPHRRDHGQGGPEDAPRRPEVGRTRLLFRPPLDEPERLYRHHNRPDRRLLPWPAGRHGSLHPRRPGRDGPRRPQGRRRDRGVPGRSARPWGSGDPPISRPARGRGRPRERALPQPDAHGGHRGDGRRHRDPDRSPRDRPDPPDLSPQPPRRRDARLALLLPLGVRPLRLGGGARDLLAVSGRARAARGAPLGPAGRARGAHAPDPHGSRLRRRHPRHPDGPATRRRLPPRRRPLPRPVGRSAPARRPVNPPAHPLLQRRHHALPADGPAPARGRPETELALRPRRRNRRPALPRPPHRAAPV</sequence>
<accession>A0A6J4PNM5</accession>
<feature type="region of interest" description="Disordered" evidence="1">
    <location>
        <begin position="12"/>
        <end position="256"/>
    </location>
</feature>
<feature type="compositionally biased region" description="Basic residues" evidence="1">
    <location>
        <begin position="327"/>
        <end position="338"/>
    </location>
</feature>
<proteinExistence type="predicted"/>
<feature type="region of interest" description="Disordered" evidence="1">
    <location>
        <begin position="291"/>
        <end position="406"/>
    </location>
</feature>
<feature type="compositionally biased region" description="Basic and acidic residues" evidence="1">
    <location>
        <begin position="222"/>
        <end position="245"/>
    </location>
</feature>
<protein>
    <submittedName>
        <fullName evidence="2">Uncharacterized protein</fullName>
    </submittedName>
</protein>
<organism evidence="2">
    <name type="scientific">uncultured Rubrobacteraceae bacterium</name>
    <dbReference type="NCBI Taxonomy" id="349277"/>
    <lineage>
        <taxon>Bacteria</taxon>
        <taxon>Bacillati</taxon>
        <taxon>Actinomycetota</taxon>
        <taxon>Rubrobacteria</taxon>
        <taxon>Rubrobacterales</taxon>
        <taxon>Rubrobacteraceae</taxon>
        <taxon>environmental samples</taxon>
    </lineage>
</organism>
<evidence type="ECO:0000256" key="1">
    <source>
        <dbReference type="SAM" id="MobiDB-lite"/>
    </source>
</evidence>